<evidence type="ECO:0000256" key="1">
    <source>
        <dbReference type="SAM" id="SignalP"/>
    </source>
</evidence>
<reference evidence="2 3" key="1">
    <citation type="submission" date="2023-09" db="EMBL/GenBank/DDBJ databases">
        <authorList>
            <person name="Rey-Velasco X."/>
        </authorList>
    </citation>
    <scope>NUCLEOTIDE SEQUENCE [LARGE SCALE GENOMIC DNA]</scope>
    <source>
        <strain evidence="2 3">W335</strain>
    </source>
</reference>
<accession>A0ABU3C4D1</accession>
<dbReference type="Proteomes" id="UP001251857">
    <property type="component" value="Unassembled WGS sequence"/>
</dbReference>
<proteinExistence type="predicted"/>
<evidence type="ECO:0000313" key="2">
    <source>
        <dbReference type="EMBL" id="MDT0636402.1"/>
    </source>
</evidence>
<evidence type="ECO:0000313" key="3">
    <source>
        <dbReference type="Proteomes" id="UP001251857"/>
    </source>
</evidence>
<sequence length="180" mass="17891">MRNIMKKLAPLSLALCASNVSAQDINIVVATLDQTTTSINLVSQSLLSGDVNGTVEGLGQVAVDLAGVLGDNTPLEAVTGSLPTNIGNTAFFVQDAFRVVEFAASNPLADGSLPVPLLGLVVGQGSIIPLGGALPLGVLQGNTQTGALSGLGLTELPLLVGDLDPATLASLLGGATLPGL</sequence>
<dbReference type="EMBL" id="JAVRIB010000040">
    <property type="protein sequence ID" value="MDT0636402.1"/>
    <property type="molecule type" value="Genomic_DNA"/>
</dbReference>
<feature type="signal peptide" evidence="1">
    <location>
        <begin position="1"/>
        <end position="22"/>
    </location>
</feature>
<protein>
    <submittedName>
        <fullName evidence="2">Uncharacterized protein</fullName>
    </submittedName>
</protein>
<name>A0ABU3C4D1_9GAMM</name>
<organism evidence="2 3">
    <name type="scientific">Spectribacter hydrogenoxidans</name>
    <dbReference type="NCBI Taxonomy" id="3075608"/>
    <lineage>
        <taxon>Bacteria</taxon>
        <taxon>Pseudomonadati</taxon>
        <taxon>Pseudomonadota</taxon>
        <taxon>Gammaproteobacteria</taxon>
        <taxon>Salinisphaerales</taxon>
        <taxon>Salinisphaeraceae</taxon>
        <taxon>Spectribacter</taxon>
    </lineage>
</organism>
<feature type="chain" id="PRO_5047061311" evidence="1">
    <location>
        <begin position="23"/>
        <end position="180"/>
    </location>
</feature>
<gene>
    <name evidence="2" type="ORF">RM532_15770</name>
</gene>
<comment type="caution">
    <text evidence="2">The sequence shown here is derived from an EMBL/GenBank/DDBJ whole genome shotgun (WGS) entry which is preliminary data.</text>
</comment>
<keyword evidence="3" id="KW-1185">Reference proteome</keyword>
<dbReference type="RefSeq" id="WP_311654293.1">
    <property type="nucleotide sequence ID" value="NZ_JAVRIB010000040.1"/>
</dbReference>
<keyword evidence="1" id="KW-0732">Signal</keyword>